<dbReference type="AlphaFoldDB" id="A0AB39BEZ1"/>
<keyword evidence="1" id="KW-0472">Membrane</keyword>
<keyword evidence="1" id="KW-0812">Transmembrane</keyword>
<evidence type="ECO:0000313" key="2">
    <source>
        <dbReference type="EMBL" id="XDI04592.1"/>
    </source>
</evidence>
<feature type="transmembrane region" description="Helical" evidence="1">
    <location>
        <begin position="33"/>
        <end position="54"/>
    </location>
</feature>
<gene>
    <name evidence="2" type="ORF">ABFY20_14800</name>
</gene>
<name>A0AB39BEZ1_9MICO</name>
<dbReference type="EMBL" id="CP162511">
    <property type="protein sequence ID" value="XDI04592.1"/>
    <property type="molecule type" value="Genomic_DNA"/>
</dbReference>
<dbReference type="RefSeq" id="WP_368496996.1">
    <property type="nucleotide sequence ID" value="NZ_CP162511.1"/>
</dbReference>
<evidence type="ECO:0000256" key="1">
    <source>
        <dbReference type="SAM" id="Phobius"/>
    </source>
</evidence>
<sequence length="300" mass="31916">MVVVEKESAPGAMLVDAVAGGTASIRTRPIGTVILSTLVCMVMMAIFTGCSAFAPPSRTQILGVYEASDAGHTALIELSGDGTVRIENLPRAALAVDRWDTLNWGDTITTTGNWEYYSTDQGQSEDAWVAVDIDARGLHGIFSGFFLGVRRGGLQLDYGDADRGALLSFGQIEGPSTPAPPTLVASDLVGRWTSDDNGIVILNADFTAQLVGIPLRIVVADEERESAPAHTLDLEGRWTFRETPLPLDERAGPLIDIGKAATSPYSLVAILDVSLRDEGGRLSLIGRDGSSRWVLTGDDD</sequence>
<protein>
    <submittedName>
        <fullName evidence="2">Uncharacterized protein</fullName>
    </submittedName>
</protein>
<reference evidence="2" key="1">
    <citation type="submission" date="2024-05" db="EMBL/GenBank/DDBJ databases">
        <title>Herbiconiux sp. A18JL235.</title>
        <authorList>
            <person name="Zhang G."/>
        </authorList>
    </citation>
    <scope>NUCLEOTIDE SEQUENCE</scope>
    <source>
        <strain evidence="2">A18JL235</strain>
    </source>
</reference>
<organism evidence="2">
    <name type="scientific">Herbiconiux sp. A18JL235</name>
    <dbReference type="NCBI Taxonomy" id="3152363"/>
    <lineage>
        <taxon>Bacteria</taxon>
        <taxon>Bacillati</taxon>
        <taxon>Actinomycetota</taxon>
        <taxon>Actinomycetes</taxon>
        <taxon>Micrococcales</taxon>
        <taxon>Microbacteriaceae</taxon>
        <taxon>Herbiconiux</taxon>
    </lineage>
</organism>
<accession>A0AB39BEZ1</accession>
<proteinExistence type="predicted"/>
<keyword evidence="1" id="KW-1133">Transmembrane helix</keyword>